<dbReference type="Proteomes" id="UP001165122">
    <property type="component" value="Unassembled WGS sequence"/>
</dbReference>
<keyword evidence="1" id="KW-0812">Transmembrane</keyword>
<proteinExistence type="predicted"/>
<evidence type="ECO:0000313" key="2">
    <source>
        <dbReference type="EMBL" id="GMH99742.1"/>
    </source>
</evidence>
<reference evidence="3" key="1">
    <citation type="journal article" date="2023" name="Commun. Biol.">
        <title>Genome analysis of Parmales, the sister group of diatoms, reveals the evolutionary specialization of diatoms from phago-mixotrophs to photoautotrophs.</title>
        <authorList>
            <person name="Ban H."/>
            <person name="Sato S."/>
            <person name="Yoshikawa S."/>
            <person name="Yamada K."/>
            <person name="Nakamura Y."/>
            <person name="Ichinomiya M."/>
            <person name="Sato N."/>
            <person name="Blanc-Mathieu R."/>
            <person name="Endo H."/>
            <person name="Kuwata A."/>
            <person name="Ogata H."/>
        </authorList>
    </citation>
    <scope>NUCLEOTIDE SEQUENCE [LARGE SCALE GENOMIC DNA]</scope>
    <source>
        <strain evidence="3">NIES 3700</strain>
    </source>
</reference>
<keyword evidence="1" id="KW-0472">Membrane</keyword>
<dbReference type="EMBL" id="BRXW01000015">
    <property type="protein sequence ID" value="GMH99742.1"/>
    <property type="molecule type" value="Genomic_DNA"/>
</dbReference>
<gene>
    <name evidence="2" type="ORF">TrLO_g9585</name>
</gene>
<feature type="transmembrane region" description="Helical" evidence="1">
    <location>
        <begin position="6"/>
        <end position="26"/>
    </location>
</feature>
<keyword evidence="1" id="KW-1133">Transmembrane helix</keyword>
<evidence type="ECO:0000256" key="1">
    <source>
        <dbReference type="SAM" id="Phobius"/>
    </source>
</evidence>
<keyword evidence="3" id="KW-1185">Reference proteome</keyword>
<accession>A0A9W7C5Q7</accession>
<name>A0A9W7C5Q7_9STRA</name>
<dbReference type="AlphaFoldDB" id="A0A9W7C5Q7"/>
<evidence type="ECO:0000313" key="3">
    <source>
        <dbReference type="Proteomes" id="UP001165122"/>
    </source>
</evidence>
<sequence>MTSFDPLTLLFLLPIIFFLSTTFFLCTRLRRKTSLDLLDPLLRDAILEDGFDSFDQRLRADSINNEILVDDMDDMDDMDAMDDTEGSSDEGRVVEL</sequence>
<protein>
    <submittedName>
        <fullName evidence="2">Uncharacterized protein</fullName>
    </submittedName>
</protein>
<comment type="caution">
    <text evidence="2">The sequence shown here is derived from an EMBL/GenBank/DDBJ whole genome shotgun (WGS) entry which is preliminary data.</text>
</comment>
<organism evidence="2 3">
    <name type="scientific">Triparma laevis f. longispina</name>
    <dbReference type="NCBI Taxonomy" id="1714387"/>
    <lineage>
        <taxon>Eukaryota</taxon>
        <taxon>Sar</taxon>
        <taxon>Stramenopiles</taxon>
        <taxon>Ochrophyta</taxon>
        <taxon>Bolidophyceae</taxon>
        <taxon>Parmales</taxon>
        <taxon>Triparmaceae</taxon>
        <taxon>Triparma</taxon>
    </lineage>
</organism>